<dbReference type="InterPro" id="IPR010736">
    <property type="entry name" value="SHIPPO-rpt"/>
</dbReference>
<protein>
    <recommendedName>
        <fullName evidence="3">Outer dense fiber protein 3</fullName>
    </recommendedName>
</protein>
<evidence type="ECO:0000313" key="2">
    <source>
        <dbReference type="Proteomes" id="UP000614350"/>
    </source>
</evidence>
<dbReference type="PANTHER" id="PTHR21580:SF28">
    <property type="entry name" value="BOREALIN N-TERMINAL DOMAIN-CONTAINING PROTEIN-RELATED"/>
    <property type="match status" value="1"/>
</dbReference>
<dbReference type="Pfam" id="PF07004">
    <property type="entry name" value="SHIPPO-rpt"/>
    <property type="match status" value="5"/>
</dbReference>
<gene>
    <name evidence="1" type="ORF">HZH66_006401</name>
</gene>
<dbReference type="EMBL" id="JACSEA010000006">
    <property type="protein sequence ID" value="KAF7398504.1"/>
    <property type="molecule type" value="Genomic_DNA"/>
</dbReference>
<organism evidence="1 2">
    <name type="scientific">Vespula vulgaris</name>
    <name type="common">Yellow jacket</name>
    <name type="synonym">Wasp</name>
    <dbReference type="NCBI Taxonomy" id="7454"/>
    <lineage>
        <taxon>Eukaryota</taxon>
        <taxon>Metazoa</taxon>
        <taxon>Ecdysozoa</taxon>
        <taxon>Arthropoda</taxon>
        <taxon>Hexapoda</taxon>
        <taxon>Insecta</taxon>
        <taxon>Pterygota</taxon>
        <taxon>Neoptera</taxon>
        <taxon>Endopterygota</taxon>
        <taxon>Hymenoptera</taxon>
        <taxon>Apocrita</taxon>
        <taxon>Aculeata</taxon>
        <taxon>Vespoidea</taxon>
        <taxon>Vespidae</taxon>
        <taxon>Vespinae</taxon>
        <taxon>Vespula</taxon>
    </lineage>
</organism>
<reference evidence="1" key="1">
    <citation type="journal article" date="2020" name="G3 (Bethesda)">
        <title>High-Quality Assemblies for Three Invasive Social Wasps from the &lt;i&gt;Vespula&lt;/i&gt; Genus.</title>
        <authorList>
            <person name="Harrop T.W.R."/>
            <person name="Guhlin J."/>
            <person name="McLaughlin G.M."/>
            <person name="Permina E."/>
            <person name="Stockwell P."/>
            <person name="Gilligan J."/>
            <person name="Le Lec M.F."/>
            <person name="Gruber M.A.M."/>
            <person name="Quinn O."/>
            <person name="Lovegrove M."/>
            <person name="Duncan E.J."/>
            <person name="Remnant E.J."/>
            <person name="Van Eeckhoven J."/>
            <person name="Graham B."/>
            <person name="Knapp R.A."/>
            <person name="Langford K.W."/>
            <person name="Kronenberg Z."/>
            <person name="Press M.O."/>
            <person name="Eacker S.M."/>
            <person name="Wilson-Rankin E.E."/>
            <person name="Purcell J."/>
            <person name="Lester P.J."/>
            <person name="Dearden P.K."/>
        </authorList>
    </citation>
    <scope>NUCLEOTIDE SEQUENCE</scope>
    <source>
        <strain evidence="1">Marl-1</strain>
    </source>
</reference>
<accession>A0A834K504</accession>
<sequence>MEDIEHKPKLDCLTKGPGPVYKLPPLVGYVGHDPSKHRGPAYSIRFRVGLGEETVGPGPRYNINKLTKFGLDKSPAYTIAVRYPDTILDLGPGPGAYSPEQCLPMNHSRRAPAYSIKSKGQPLQILEGPGPNAYTIPTCIGPRIPDKRAQAAYTIGGYYEPLLDSLGPGPAAYADLNQNVIKKRYPAYSLKWRHDHAEEYYSPGPRYNPTYNTGKRAPKYSFGVRHSECAGNPITSLDED</sequence>
<dbReference type="InterPro" id="IPR051291">
    <property type="entry name" value="CIMAP"/>
</dbReference>
<evidence type="ECO:0008006" key="3">
    <source>
        <dbReference type="Google" id="ProtNLM"/>
    </source>
</evidence>
<proteinExistence type="predicted"/>
<dbReference type="PANTHER" id="PTHR21580">
    <property type="entry name" value="SHIPPO-1-RELATED"/>
    <property type="match status" value="1"/>
</dbReference>
<dbReference type="GO" id="GO:0005856">
    <property type="term" value="C:cytoskeleton"/>
    <property type="evidence" value="ECO:0007669"/>
    <property type="project" value="TreeGrafter"/>
</dbReference>
<name>A0A834K504_VESVU</name>
<comment type="caution">
    <text evidence="1">The sequence shown here is derived from an EMBL/GenBank/DDBJ whole genome shotgun (WGS) entry which is preliminary data.</text>
</comment>
<dbReference type="Proteomes" id="UP000614350">
    <property type="component" value="Unassembled WGS sequence"/>
</dbReference>
<keyword evidence="2" id="KW-1185">Reference proteome</keyword>
<dbReference type="AlphaFoldDB" id="A0A834K504"/>
<evidence type="ECO:0000313" key="1">
    <source>
        <dbReference type="EMBL" id="KAF7398504.1"/>
    </source>
</evidence>